<dbReference type="EMBL" id="SNRX01000021">
    <property type="protein sequence ID" value="KAA6301299.1"/>
    <property type="molecule type" value="Genomic_DNA"/>
</dbReference>
<dbReference type="Gene3D" id="1.10.260.40">
    <property type="entry name" value="lambda repressor-like DNA-binding domains"/>
    <property type="match status" value="1"/>
</dbReference>
<evidence type="ECO:0000259" key="1">
    <source>
        <dbReference type="PROSITE" id="PS50943"/>
    </source>
</evidence>
<feature type="domain" description="HTH cro/C1-type" evidence="1">
    <location>
        <begin position="13"/>
        <end position="69"/>
    </location>
</feature>
<reference evidence="2 3" key="1">
    <citation type="submission" date="2019-03" db="EMBL/GenBank/DDBJ databases">
        <title>Single cell metagenomics reveals metabolic interactions within the superorganism composed of flagellate Streblomastix strix and complex community of Bacteroidetes bacteria on its surface.</title>
        <authorList>
            <person name="Treitli S.C."/>
            <person name="Kolisko M."/>
            <person name="Husnik F."/>
            <person name="Keeling P."/>
            <person name="Hampl V."/>
        </authorList>
    </citation>
    <scope>NUCLEOTIDE SEQUENCE [LARGE SCALE GENOMIC DNA]</scope>
    <source>
        <strain evidence="2">St1</strain>
    </source>
</reference>
<proteinExistence type="predicted"/>
<dbReference type="Proteomes" id="UP000324575">
    <property type="component" value="Unassembled WGS sequence"/>
</dbReference>
<dbReference type="InterPro" id="IPR010982">
    <property type="entry name" value="Lambda_DNA-bd_dom_sf"/>
</dbReference>
<evidence type="ECO:0000313" key="3">
    <source>
        <dbReference type="Proteomes" id="UP000324575"/>
    </source>
</evidence>
<dbReference type="AlphaFoldDB" id="A0A5M8NYU0"/>
<gene>
    <name evidence="2" type="ORF">EZS26_002496</name>
</gene>
<dbReference type="GO" id="GO:0003677">
    <property type="term" value="F:DNA binding"/>
    <property type="evidence" value="ECO:0007669"/>
    <property type="project" value="InterPro"/>
</dbReference>
<evidence type="ECO:0000313" key="2">
    <source>
        <dbReference type="EMBL" id="KAA6301299.1"/>
    </source>
</evidence>
<dbReference type="SUPFAM" id="SSF47413">
    <property type="entry name" value="lambda repressor-like DNA-binding domains"/>
    <property type="match status" value="1"/>
</dbReference>
<protein>
    <recommendedName>
        <fullName evidence="1">HTH cro/C1-type domain-containing protein</fullName>
    </recommendedName>
</protein>
<dbReference type="SMART" id="SM00530">
    <property type="entry name" value="HTH_XRE"/>
    <property type="match status" value="1"/>
</dbReference>
<accession>A0A5M8NYU0</accession>
<dbReference type="CDD" id="cd00093">
    <property type="entry name" value="HTH_XRE"/>
    <property type="match status" value="1"/>
</dbReference>
<comment type="caution">
    <text evidence="2">The sequence shown here is derived from an EMBL/GenBank/DDBJ whole genome shotgun (WGS) entry which is preliminary data.</text>
</comment>
<organism evidence="2 3">
    <name type="scientific">Candidatus Ordinivivax streblomastigis</name>
    <dbReference type="NCBI Taxonomy" id="2540710"/>
    <lineage>
        <taxon>Bacteria</taxon>
        <taxon>Pseudomonadati</taxon>
        <taxon>Bacteroidota</taxon>
        <taxon>Bacteroidia</taxon>
        <taxon>Bacteroidales</taxon>
        <taxon>Candidatus Ordinivivax</taxon>
    </lineage>
</organism>
<name>A0A5M8NYU0_9BACT</name>
<dbReference type="PROSITE" id="PS50943">
    <property type="entry name" value="HTH_CROC1"/>
    <property type="match status" value="1"/>
</dbReference>
<dbReference type="InterPro" id="IPR001387">
    <property type="entry name" value="Cro/C1-type_HTH"/>
</dbReference>
<sequence>MDNNIYEYAMSVMKKKRAERNWSQQELADTVNISRSFIRDVENPHRRAKLNLFHINELAKVFQCSPKDFLPDTPLG</sequence>
<dbReference type="Pfam" id="PF01381">
    <property type="entry name" value="HTH_3"/>
    <property type="match status" value="1"/>
</dbReference>